<dbReference type="SMART" id="SM00355">
    <property type="entry name" value="ZnF_C2H2"/>
    <property type="match status" value="6"/>
</dbReference>
<dbReference type="RefSeq" id="XP_006690865.1">
    <property type="nucleotide sequence ID" value="XM_006690802.1"/>
</dbReference>
<proteinExistence type="predicted"/>
<feature type="compositionally biased region" description="Low complexity" evidence="1">
    <location>
        <begin position="1189"/>
        <end position="1199"/>
    </location>
</feature>
<dbReference type="PANTHER" id="PTHR42031">
    <property type="entry name" value="KEY LIME PATHOGENICITY PROTEIN"/>
    <property type="match status" value="1"/>
</dbReference>
<organism evidence="4">
    <name type="scientific">Chaetomium thermophilum (strain DSM 1495 / CBS 144.50 / IMI 039719)</name>
    <name type="common">Thermochaetoides thermophila</name>
    <dbReference type="NCBI Taxonomy" id="759272"/>
    <lineage>
        <taxon>Eukaryota</taxon>
        <taxon>Fungi</taxon>
        <taxon>Dikarya</taxon>
        <taxon>Ascomycota</taxon>
        <taxon>Pezizomycotina</taxon>
        <taxon>Sordariomycetes</taxon>
        <taxon>Sordariomycetidae</taxon>
        <taxon>Sordariales</taxon>
        <taxon>Chaetomiaceae</taxon>
        <taxon>Thermochaetoides</taxon>
    </lineage>
</organism>
<feature type="compositionally biased region" description="Low complexity" evidence="1">
    <location>
        <begin position="1369"/>
        <end position="1394"/>
    </location>
</feature>
<dbReference type="InterPro" id="IPR013087">
    <property type="entry name" value="Znf_C2H2_type"/>
</dbReference>
<accession>G0RZJ5</accession>
<dbReference type="InterPro" id="IPR057218">
    <property type="entry name" value="DUF7896"/>
</dbReference>
<dbReference type="eggNOG" id="ENOG502SB6R">
    <property type="taxonomic scope" value="Eukaryota"/>
</dbReference>
<feature type="compositionally biased region" description="Pro residues" evidence="1">
    <location>
        <begin position="957"/>
        <end position="969"/>
    </location>
</feature>
<feature type="domain" description="C2H2-type" evidence="2">
    <location>
        <begin position="191"/>
        <end position="218"/>
    </location>
</feature>
<feature type="region of interest" description="Disordered" evidence="1">
    <location>
        <begin position="211"/>
        <end position="251"/>
    </location>
</feature>
<feature type="compositionally biased region" description="Low complexity" evidence="1">
    <location>
        <begin position="1292"/>
        <end position="1307"/>
    </location>
</feature>
<feature type="region of interest" description="Disordered" evidence="1">
    <location>
        <begin position="1"/>
        <end position="81"/>
    </location>
</feature>
<protein>
    <submittedName>
        <fullName evidence="3">Putative sequence-specific DNA binding protein</fullName>
    </submittedName>
</protein>
<dbReference type="OrthoDB" id="4738706at2759"/>
<evidence type="ECO:0000313" key="3">
    <source>
        <dbReference type="EMBL" id="EGS23623.1"/>
    </source>
</evidence>
<feature type="domain" description="C2H2-type" evidence="2">
    <location>
        <begin position="1058"/>
        <end position="1085"/>
    </location>
</feature>
<dbReference type="KEGG" id="cthr:CTHT_0003180"/>
<feature type="domain" description="C2H2-type" evidence="2">
    <location>
        <begin position="807"/>
        <end position="833"/>
    </location>
</feature>
<feature type="domain" description="C2H2-type" evidence="2">
    <location>
        <begin position="1090"/>
        <end position="1120"/>
    </location>
</feature>
<reference evidence="3 4" key="1">
    <citation type="journal article" date="2011" name="Cell">
        <title>Insight into structure and assembly of the nuclear pore complex by utilizing the genome of a eukaryotic thermophile.</title>
        <authorList>
            <person name="Amlacher S."/>
            <person name="Sarges P."/>
            <person name="Flemming D."/>
            <person name="van Noort V."/>
            <person name="Kunze R."/>
            <person name="Devos D.P."/>
            <person name="Arumugam M."/>
            <person name="Bork P."/>
            <person name="Hurt E."/>
        </authorList>
    </citation>
    <scope>NUCLEOTIDE SEQUENCE [LARGE SCALE GENOMIC DNA]</scope>
    <source>
        <strain evidence="4">DSM 1495 / CBS 144.50 / IMI 039719</strain>
    </source>
</reference>
<feature type="compositionally biased region" description="Low complexity" evidence="1">
    <location>
        <begin position="1014"/>
        <end position="1029"/>
    </location>
</feature>
<dbReference type="Gene3D" id="3.30.160.60">
    <property type="entry name" value="Classic Zinc Finger"/>
    <property type="match status" value="1"/>
</dbReference>
<dbReference type="Proteomes" id="UP000008066">
    <property type="component" value="Unassembled WGS sequence"/>
</dbReference>
<dbReference type="PANTHER" id="PTHR42031:SF1">
    <property type="entry name" value="KEY LIME PATHOGENICITY PROTEIN"/>
    <property type="match status" value="1"/>
</dbReference>
<dbReference type="EMBL" id="GL988032">
    <property type="protein sequence ID" value="EGS23623.1"/>
    <property type="molecule type" value="Genomic_DNA"/>
</dbReference>
<keyword evidence="4" id="KW-1185">Reference proteome</keyword>
<feature type="compositionally biased region" description="Low complexity" evidence="1">
    <location>
        <begin position="41"/>
        <end position="50"/>
    </location>
</feature>
<dbReference type="GeneID" id="18254356"/>
<evidence type="ECO:0000259" key="2">
    <source>
        <dbReference type="SMART" id="SM00355"/>
    </source>
</evidence>
<feature type="compositionally biased region" description="Basic and acidic residues" evidence="1">
    <location>
        <begin position="211"/>
        <end position="226"/>
    </location>
</feature>
<gene>
    <name evidence="3" type="ORF">CTHT_0003180</name>
</gene>
<feature type="compositionally biased region" description="Pro residues" evidence="1">
    <location>
        <begin position="982"/>
        <end position="992"/>
    </location>
</feature>
<feature type="region of interest" description="Disordered" evidence="1">
    <location>
        <begin position="1276"/>
        <end position="1400"/>
    </location>
</feature>
<feature type="region of interest" description="Disordered" evidence="1">
    <location>
        <begin position="915"/>
        <end position="1031"/>
    </location>
</feature>
<feature type="compositionally biased region" description="Low complexity" evidence="1">
    <location>
        <begin position="1219"/>
        <end position="1234"/>
    </location>
</feature>
<feature type="domain" description="C2H2-type" evidence="2">
    <location>
        <begin position="1031"/>
        <end position="1052"/>
    </location>
</feature>
<feature type="compositionally biased region" description="Polar residues" evidence="1">
    <location>
        <begin position="773"/>
        <end position="785"/>
    </location>
</feature>
<sequence>MAADNVNPPALTLPSLPPLSAPSSRFDRDSLAVPAPPSLPAPSLGSGLAADQTLNRPPAPAGQPLPPPPPPPPPPHDASLDPAIKYLLDQQAEIQAKLAVLLPQKYGPNVKVELQMLRHKYRVLRAYADDHRIDIQDSRFLDVLKYQYYRDQAPDGYAAWLDRNIAHYDPVARAYRLRDSLPLTLRASHSYKCWDDRCMHYIYGYPNREDRDQHSKEHVMPRKRDSGLSVGGSPTMSCAEPSTRAHGVDYGKQSAASPIYLPRPAPNFQLAPLSTGSQGKEQRESLRSYSFMSDYSGPRSSIDSEIDPLLPPLKRARVGPSRLESIEELRLPRETGPCLRCRLYNKPCDGRDTCGSCTEPVTSADGESWKALGCHRGPLENLAEVMLPAAVMTPRPARTPLTSPLAARRNMNEFLERSFAVPQDLARMVKTCLDFDDGFWWTEDLSSLPPTNPALSSFSKEPIDRPPPVLSVLAASWNMAGTAYNLWHLLRLSSLLSAAREHELTGYPILYRAKLLLRETLFHDLQCPDPIITTEPASSTTAHPGLDDNEAYGRFRLLYNCMSQFLQSFDTLLSRPGPLDPKSWFAAFFALCIFSIVRTILVDRAFQRRVALSIPQSGIMAMHAVYKALVHVFAWSAPMLLDDHVSDMMDHSDRELFASVAALVGRNSWYDRGIHSTRDFLMSLGSGEVGDNSYHGFIKPRSPVRSASVVLPPITKPAEEGRRALPEVRPITTTWGPPGQGHSDGQMYVFKGEPDRMLTSPQSIEPSRRHTISESPTFTRQSGRVPTSPIPAARFRASYQRPPIRRVFCNKCNEYPEGFRGEHELRRHTDAKHAPMVKRWICAEPLIPTNSPQPVIPLDKCKACVNKKRYGAYYNAAAHLRRAHFNPNRGGKASGDWPPMSILKDWMREVRQSIDAQDQDDASSGDEDAQDYKPAPSDFVSPPPRRSSPILEAPRLAPAPMPTTQPHDPPLLGAPLERLEPVNPPPPPPPPGVYQTTKSAFLPPLTAPMKPNEPSHTPVPSSTSASTAVRNRCPHPDCGRVFKDLAAHMLTHQEERPEKCPIETCEYHIKGFARKYDKNRHALTHYKGTMVCPFCPGAGTPHAKAFNRADVFKRHLTSQHHVEQTPPNSRKMILTSVGRTGGLGAKCNICQSQFATAQEFYEHLDDCVLNTIVPSGPKSGMSARKDSSSRASTTTTAGTEKGKEPDVGGASSHEGSKVQQAQQQQSDACSSAQAERWQEGSSSDAAARRSGYEPAASYSAFRVYTHEGHQQQHRVRLLRSPDVPEQREPDSIADARALARASLSLTRPDPHDDDTDRKEQDAGSGSRGDDFRGHRPQNSLGGASVDSAGSFPETESKGSLPPNHHHQRQQSQGQGANQSFGSSTPAQRDASSGDDAMDMD</sequence>
<evidence type="ECO:0000313" key="4">
    <source>
        <dbReference type="Proteomes" id="UP000008066"/>
    </source>
</evidence>
<name>G0RZJ5_CHATD</name>
<feature type="compositionally biased region" description="Pro residues" evidence="1">
    <location>
        <begin position="57"/>
        <end position="76"/>
    </location>
</feature>
<feature type="domain" description="C2H2-type" evidence="2">
    <location>
        <begin position="1145"/>
        <end position="1165"/>
    </location>
</feature>
<evidence type="ECO:0000256" key="1">
    <source>
        <dbReference type="SAM" id="MobiDB-lite"/>
    </source>
</evidence>
<feature type="region of interest" description="Disordered" evidence="1">
    <location>
        <begin position="1175"/>
        <end position="1251"/>
    </location>
</feature>
<feature type="compositionally biased region" description="Acidic residues" evidence="1">
    <location>
        <begin position="917"/>
        <end position="929"/>
    </location>
</feature>
<dbReference type="OMA" id="LQYQCEC"/>
<feature type="region of interest" description="Disordered" evidence="1">
    <location>
        <begin position="759"/>
        <end position="790"/>
    </location>
</feature>
<feature type="compositionally biased region" description="Basic and acidic residues" evidence="1">
    <location>
        <begin position="1308"/>
        <end position="1333"/>
    </location>
</feature>
<dbReference type="Pfam" id="PF25438">
    <property type="entry name" value="DUF7896"/>
    <property type="match status" value="1"/>
</dbReference>
<dbReference type="STRING" id="759272.G0RZJ5"/>
<dbReference type="HOGENOM" id="CLU_005132_0_0_1"/>